<dbReference type="RefSeq" id="WP_064699982.1">
    <property type="nucleotide sequence ID" value="NZ_BDEO01000008.1"/>
</dbReference>
<dbReference type="GO" id="GO:0009055">
    <property type="term" value="F:electron transfer activity"/>
    <property type="evidence" value="ECO:0007669"/>
    <property type="project" value="InterPro"/>
</dbReference>
<dbReference type="InterPro" id="IPR036909">
    <property type="entry name" value="Cyt_c-like_dom_sf"/>
</dbReference>
<dbReference type="PANTHER" id="PTHR40942:SF4">
    <property type="entry name" value="CYTOCHROME C5"/>
    <property type="match status" value="1"/>
</dbReference>
<dbReference type="PROSITE" id="PS51007">
    <property type="entry name" value="CYTC"/>
    <property type="match status" value="1"/>
</dbReference>
<feature type="chain" id="PRO_5009922123" evidence="7">
    <location>
        <begin position="23"/>
        <end position="148"/>
    </location>
</feature>
<keyword evidence="1" id="KW-0813">Transport</keyword>
<evidence type="ECO:0000256" key="5">
    <source>
        <dbReference type="ARBA" id="ARBA00023004"/>
    </source>
</evidence>
<feature type="signal peptide" evidence="7">
    <location>
        <begin position="1"/>
        <end position="22"/>
    </location>
</feature>
<dbReference type="GO" id="GO:0020037">
    <property type="term" value="F:heme binding"/>
    <property type="evidence" value="ECO:0007669"/>
    <property type="project" value="InterPro"/>
</dbReference>
<dbReference type="AlphaFoldDB" id="A0A1M6WM78"/>
<dbReference type="InterPro" id="IPR009056">
    <property type="entry name" value="Cyt_c-like_dom"/>
</dbReference>
<dbReference type="PANTHER" id="PTHR40942">
    <property type="match status" value="1"/>
</dbReference>
<organism evidence="9 10">
    <name type="scientific">Halomonas caseinilytica</name>
    <dbReference type="NCBI Taxonomy" id="438744"/>
    <lineage>
        <taxon>Bacteria</taxon>
        <taxon>Pseudomonadati</taxon>
        <taxon>Pseudomonadota</taxon>
        <taxon>Gammaproteobacteria</taxon>
        <taxon>Oceanospirillales</taxon>
        <taxon>Halomonadaceae</taxon>
        <taxon>Halomonas</taxon>
    </lineage>
</organism>
<dbReference type="PRINTS" id="PR00607">
    <property type="entry name" value="CYTCHROMECIE"/>
</dbReference>
<keyword evidence="10" id="KW-1185">Reference proteome</keyword>
<evidence type="ECO:0000256" key="3">
    <source>
        <dbReference type="ARBA" id="ARBA00022723"/>
    </source>
</evidence>
<keyword evidence="5 6" id="KW-0408">Iron</keyword>
<evidence type="ECO:0000256" key="6">
    <source>
        <dbReference type="PROSITE-ProRule" id="PRU00433"/>
    </source>
</evidence>
<keyword evidence="7" id="KW-0732">Signal</keyword>
<name>A0A1M6WM78_9GAMM</name>
<evidence type="ECO:0000256" key="2">
    <source>
        <dbReference type="ARBA" id="ARBA00022617"/>
    </source>
</evidence>
<evidence type="ECO:0000256" key="4">
    <source>
        <dbReference type="ARBA" id="ARBA00022982"/>
    </source>
</evidence>
<dbReference type="Pfam" id="PF13442">
    <property type="entry name" value="Cytochrome_CBB3"/>
    <property type="match status" value="1"/>
</dbReference>
<evidence type="ECO:0000313" key="9">
    <source>
        <dbReference type="EMBL" id="SHK94847.1"/>
    </source>
</evidence>
<keyword evidence="2 6" id="KW-0349">Heme</keyword>
<gene>
    <name evidence="9" type="ORF">SAMN05192556_106205</name>
</gene>
<keyword evidence="3 6" id="KW-0479">Metal-binding</keyword>
<evidence type="ECO:0000256" key="1">
    <source>
        <dbReference type="ARBA" id="ARBA00022448"/>
    </source>
</evidence>
<accession>A0A1M6WM78</accession>
<feature type="domain" description="Cytochrome c" evidence="8">
    <location>
        <begin position="67"/>
        <end position="147"/>
    </location>
</feature>
<dbReference type="GO" id="GO:0005506">
    <property type="term" value="F:iron ion binding"/>
    <property type="evidence" value="ECO:0007669"/>
    <property type="project" value="InterPro"/>
</dbReference>
<proteinExistence type="predicted"/>
<evidence type="ECO:0000256" key="7">
    <source>
        <dbReference type="SAM" id="SignalP"/>
    </source>
</evidence>
<dbReference type="InterPro" id="IPR002323">
    <property type="entry name" value="Cyt_CIE"/>
</dbReference>
<dbReference type="SUPFAM" id="SSF46626">
    <property type="entry name" value="Cytochrome c"/>
    <property type="match status" value="1"/>
</dbReference>
<dbReference type="OrthoDB" id="9814708at2"/>
<dbReference type="Gene3D" id="1.10.760.10">
    <property type="entry name" value="Cytochrome c-like domain"/>
    <property type="match status" value="1"/>
</dbReference>
<dbReference type="Proteomes" id="UP000184248">
    <property type="component" value="Unassembled WGS sequence"/>
</dbReference>
<dbReference type="EMBL" id="FRAL01000006">
    <property type="protein sequence ID" value="SHK94847.1"/>
    <property type="molecule type" value="Genomic_DNA"/>
</dbReference>
<sequence>MSSSKLIVGCLATLGLTGLTFAQEDASHEAIAKRLAPVGELCLEGQDCGTSASSTGGGDTGSGGSGGGDIDGAAIYDAVCMACHDTGVANAPKIGDTEAWSQRLEKGTDTLYTHVIEGFNAMPPKGGDPSLSDAEVKAAVDYLLDESQ</sequence>
<protein>
    <submittedName>
        <fullName evidence="9">Cytochrome c5</fullName>
    </submittedName>
</protein>
<keyword evidence="4" id="KW-0249">Electron transport</keyword>
<reference evidence="10" key="1">
    <citation type="submission" date="2016-11" db="EMBL/GenBank/DDBJ databases">
        <authorList>
            <person name="Varghese N."/>
            <person name="Submissions S."/>
        </authorList>
    </citation>
    <scope>NUCLEOTIDE SEQUENCE [LARGE SCALE GENOMIC DNA]</scope>
    <source>
        <strain evidence="10">ALO Sharm</strain>
    </source>
</reference>
<evidence type="ECO:0000259" key="8">
    <source>
        <dbReference type="PROSITE" id="PS51007"/>
    </source>
</evidence>
<evidence type="ECO:0000313" key="10">
    <source>
        <dbReference type="Proteomes" id="UP000184248"/>
    </source>
</evidence>